<evidence type="ECO:0000259" key="2">
    <source>
        <dbReference type="Pfam" id="PF10081"/>
    </source>
</evidence>
<dbReference type="AlphaFoldDB" id="A0A5C6EA20"/>
<feature type="transmembrane region" description="Helical" evidence="1">
    <location>
        <begin position="88"/>
        <end position="108"/>
    </location>
</feature>
<evidence type="ECO:0000313" key="5">
    <source>
        <dbReference type="Proteomes" id="UP000315471"/>
    </source>
</evidence>
<protein>
    <recommendedName>
        <fullName evidence="6">Alpha/beta-hydrolase family protein</fullName>
    </recommendedName>
</protein>
<sequence length="553" mass="62325">MNGIRTQLRSWSRRYWNSFSFVGLVFATLFFAGSVTPSLLPRPYVVQGILSGFSLAIGYGVGVFFVWLWQFLELRQPTNKLNTWSKRVTTVIVSIVFVLFIRQSTAWQNSIRELMEMPPVETADPYRFFVIALVVAVLLVAVARSLILAGQVLSRRLGRYIPRRISIALSTLVVLTIAILVSNGLIAKGLLRSADQFFSKLDEVTDDGIEQPSDSLICGSPDSLVSWDIIGRRGKEFIVAGPTQESISEFTGKDAKRPVRVYVGMSTGLEDADKAKMALAELKRVGGFDRQVLIIATPTGTGWLDEGAVDPIEYLHNGDTAIVATQYSYLPSWMTILVEPMRARRSATLLFNEIYDYWTTLPAEERPELYLFGLSLGSFGSEGSAELISTFEDPIQGAVRSGPPFPSGEWASIVAARQEGTPIWMPKYRDSSMIRFTAQQNHLETDDRWGPIRDVYIQYASDPMVWFSPRLAWQRPEWLDHPRGPDVSPDLRWYPIVTFLQVGFDLPMATSVPIGYGHNYSPSNYIDAWFAVTQPDDWTDQELMRLKKHFMPE</sequence>
<gene>
    <name evidence="4" type="ORF">Q31b_08740</name>
</gene>
<dbReference type="PIRSF" id="PIRSF007542">
    <property type="entry name" value="UCP007542"/>
    <property type="match status" value="1"/>
</dbReference>
<feature type="transmembrane region" description="Helical" evidence="1">
    <location>
        <begin position="46"/>
        <end position="68"/>
    </location>
</feature>
<accession>A0A5C6EA20</accession>
<feature type="transmembrane region" description="Helical" evidence="1">
    <location>
        <begin position="21"/>
        <end position="40"/>
    </location>
</feature>
<dbReference type="InterPro" id="IPR027787">
    <property type="entry name" value="Alpha/beta-hydrolase_catalytic"/>
</dbReference>
<proteinExistence type="predicted"/>
<evidence type="ECO:0008006" key="6">
    <source>
        <dbReference type="Google" id="ProtNLM"/>
    </source>
</evidence>
<keyword evidence="1" id="KW-0472">Membrane</keyword>
<organism evidence="4 5">
    <name type="scientific">Novipirellula aureliae</name>
    <dbReference type="NCBI Taxonomy" id="2527966"/>
    <lineage>
        <taxon>Bacteria</taxon>
        <taxon>Pseudomonadati</taxon>
        <taxon>Planctomycetota</taxon>
        <taxon>Planctomycetia</taxon>
        <taxon>Pirellulales</taxon>
        <taxon>Pirellulaceae</taxon>
        <taxon>Novipirellula</taxon>
    </lineage>
</organism>
<dbReference type="RefSeq" id="WP_146598355.1">
    <property type="nucleotide sequence ID" value="NZ_SJPY01000001.1"/>
</dbReference>
<reference evidence="4 5" key="1">
    <citation type="submission" date="2019-02" db="EMBL/GenBank/DDBJ databases">
        <title>Deep-cultivation of Planctomycetes and their phenomic and genomic characterization uncovers novel biology.</title>
        <authorList>
            <person name="Wiegand S."/>
            <person name="Jogler M."/>
            <person name="Boedeker C."/>
            <person name="Pinto D."/>
            <person name="Vollmers J."/>
            <person name="Rivas-Marin E."/>
            <person name="Kohn T."/>
            <person name="Peeters S.H."/>
            <person name="Heuer A."/>
            <person name="Rast P."/>
            <person name="Oberbeckmann S."/>
            <person name="Bunk B."/>
            <person name="Jeske O."/>
            <person name="Meyerdierks A."/>
            <person name="Storesund J.E."/>
            <person name="Kallscheuer N."/>
            <person name="Luecker S."/>
            <person name="Lage O.M."/>
            <person name="Pohl T."/>
            <person name="Merkel B.J."/>
            <person name="Hornburger P."/>
            <person name="Mueller R.-W."/>
            <person name="Bruemmer F."/>
            <person name="Labrenz M."/>
            <person name="Spormann A.M."/>
            <person name="Op Den Camp H."/>
            <person name="Overmann J."/>
            <person name="Amann R."/>
            <person name="Jetten M.S.M."/>
            <person name="Mascher T."/>
            <person name="Medema M.H."/>
            <person name="Devos D.P."/>
            <person name="Kaster A.-K."/>
            <person name="Ovreas L."/>
            <person name="Rohde M."/>
            <person name="Galperin M.Y."/>
            <person name="Jogler C."/>
        </authorList>
    </citation>
    <scope>NUCLEOTIDE SEQUENCE [LARGE SCALE GENOMIC DNA]</scope>
    <source>
        <strain evidence="4 5">Q31b</strain>
    </source>
</reference>
<feature type="transmembrane region" description="Helical" evidence="1">
    <location>
        <begin position="128"/>
        <end position="153"/>
    </location>
</feature>
<keyword evidence="1" id="KW-1133">Transmembrane helix</keyword>
<evidence type="ECO:0000259" key="3">
    <source>
        <dbReference type="Pfam" id="PF15420"/>
    </source>
</evidence>
<feature type="domain" description="Alpha/beta-hydrolase catalytic" evidence="2">
    <location>
        <begin position="259"/>
        <end position="546"/>
    </location>
</feature>
<comment type="caution">
    <text evidence="4">The sequence shown here is derived from an EMBL/GenBank/DDBJ whole genome shotgun (WGS) entry which is preliminary data.</text>
</comment>
<evidence type="ECO:0000313" key="4">
    <source>
        <dbReference type="EMBL" id="TWU45698.1"/>
    </source>
</evidence>
<evidence type="ECO:0000256" key="1">
    <source>
        <dbReference type="SAM" id="Phobius"/>
    </source>
</evidence>
<keyword evidence="1" id="KW-0812">Transmembrane</keyword>
<dbReference type="EMBL" id="SJPY01000001">
    <property type="protein sequence ID" value="TWU45698.1"/>
    <property type="molecule type" value="Genomic_DNA"/>
</dbReference>
<dbReference type="Pfam" id="PF15420">
    <property type="entry name" value="Abhydrolase_9_N"/>
    <property type="match status" value="1"/>
</dbReference>
<dbReference type="Proteomes" id="UP000315471">
    <property type="component" value="Unassembled WGS sequence"/>
</dbReference>
<dbReference type="InterPro" id="IPR012037">
    <property type="entry name" value="Alpha/beta-hydrolase_fam"/>
</dbReference>
<feature type="transmembrane region" description="Helical" evidence="1">
    <location>
        <begin position="165"/>
        <end position="186"/>
    </location>
</feature>
<feature type="domain" description="Alpha/beta-hydrolase N-terminal" evidence="3">
    <location>
        <begin position="36"/>
        <end position="242"/>
    </location>
</feature>
<dbReference type="OrthoDB" id="4397445at2"/>
<name>A0A5C6EA20_9BACT</name>
<keyword evidence="5" id="KW-1185">Reference proteome</keyword>
<dbReference type="Pfam" id="PF10081">
    <property type="entry name" value="Abhydrolase_9"/>
    <property type="match status" value="1"/>
</dbReference>
<dbReference type="InterPro" id="IPR027788">
    <property type="entry name" value="Alpha/beta-hydrolase_N_dom"/>
</dbReference>